<gene>
    <name evidence="2" type="ORF">SLEP1_g6269</name>
</gene>
<dbReference type="Proteomes" id="UP001054252">
    <property type="component" value="Unassembled WGS sequence"/>
</dbReference>
<organism evidence="2 3">
    <name type="scientific">Rubroshorea leprosula</name>
    <dbReference type="NCBI Taxonomy" id="152421"/>
    <lineage>
        <taxon>Eukaryota</taxon>
        <taxon>Viridiplantae</taxon>
        <taxon>Streptophyta</taxon>
        <taxon>Embryophyta</taxon>
        <taxon>Tracheophyta</taxon>
        <taxon>Spermatophyta</taxon>
        <taxon>Magnoliopsida</taxon>
        <taxon>eudicotyledons</taxon>
        <taxon>Gunneridae</taxon>
        <taxon>Pentapetalae</taxon>
        <taxon>rosids</taxon>
        <taxon>malvids</taxon>
        <taxon>Malvales</taxon>
        <taxon>Dipterocarpaceae</taxon>
        <taxon>Rubroshorea</taxon>
    </lineage>
</organism>
<protein>
    <submittedName>
        <fullName evidence="2">Uncharacterized protein</fullName>
    </submittedName>
</protein>
<accession>A0AAV5HUM5</accession>
<reference evidence="2 3" key="1">
    <citation type="journal article" date="2021" name="Commun. Biol.">
        <title>The genome of Shorea leprosula (Dipterocarpaceae) highlights the ecological relevance of drought in aseasonal tropical rainforests.</title>
        <authorList>
            <person name="Ng K.K.S."/>
            <person name="Kobayashi M.J."/>
            <person name="Fawcett J.A."/>
            <person name="Hatakeyama M."/>
            <person name="Paape T."/>
            <person name="Ng C.H."/>
            <person name="Ang C.C."/>
            <person name="Tnah L.H."/>
            <person name="Lee C.T."/>
            <person name="Nishiyama T."/>
            <person name="Sese J."/>
            <person name="O'Brien M.J."/>
            <person name="Copetti D."/>
            <person name="Mohd Noor M.I."/>
            <person name="Ong R.C."/>
            <person name="Putra M."/>
            <person name="Sireger I.Z."/>
            <person name="Indrioko S."/>
            <person name="Kosugi Y."/>
            <person name="Izuno A."/>
            <person name="Isagi Y."/>
            <person name="Lee S.L."/>
            <person name="Shimizu K.K."/>
        </authorList>
    </citation>
    <scope>NUCLEOTIDE SEQUENCE [LARGE SCALE GENOMIC DNA]</scope>
    <source>
        <strain evidence="2">214</strain>
    </source>
</reference>
<sequence length="43" mass="4438">MNTELASTGSGRHEAGGGDCGGSIMNAYGRGNDLWTRPLEGQI</sequence>
<feature type="compositionally biased region" description="Polar residues" evidence="1">
    <location>
        <begin position="1"/>
        <end position="10"/>
    </location>
</feature>
<keyword evidence="3" id="KW-1185">Reference proteome</keyword>
<dbReference type="EMBL" id="BPVZ01000006">
    <property type="protein sequence ID" value="GKU92558.1"/>
    <property type="molecule type" value="Genomic_DNA"/>
</dbReference>
<comment type="caution">
    <text evidence="2">The sequence shown here is derived from an EMBL/GenBank/DDBJ whole genome shotgun (WGS) entry which is preliminary data.</text>
</comment>
<name>A0AAV5HUM5_9ROSI</name>
<evidence type="ECO:0000256" key="1">
    <source>
        <dbReference type="SAM" id="MobiDB-lite"/>
    </source>
</evidence>
<evidence type="ECO:0000313" key="3">
    <source>
        <dbReference type="Proteomes" id="UP001054252"/>
    </source>
</evidence>
<feature type="region of interest" description="Disordered" evidence="1">
    <location>
        <begin position="1"/>
        <end position="20"/>
    </location>
</feature>
<dbReference type="AlphaFoldDB" id="A0AAV5HUM5"/>
<evidence type="ECO:0000313" key="2">
    <source>
        <dbReference type="EMBL" id="GKU92558.1"/>
    </source>
</evidence>
<proteinExistence type="predicted"/>